<evidence type="ECO:0000313" key="15">
    <source>
        <dbReference type="EMBL" id="PIP29904.1"/>
    </source>
</evidence>
<comment type="cofactor">
    <cofactor evidence="12">
        <name>Mn(2+)</name>
        <dbReference type="ChEBI" id="CHEBI:29035"/>
    </cofactor>
    <cofactor evidence="12">
        <name>Mg(2+)</name>
        <dbReference type="ChEBI" id="CHEBI:18420"/>
    </cofactor>
    <text evidence="12">Manganese or magnesium. Binds 1 divalent metal ion per monomer in the absence of substrate. May bind a second metal ion after substrate binding.</text>
</comment>
<dbReference type="GO" id="GO:0006298">
    <property type="term" value="P:mismatch repair"/>
    <property type="evidence" value="ECO:0007669"/>
    <property type="project" value="TreeGrafter"/>
</dbReference>
<evidence type="ECO:0000256" key="13">
    <source>
        <dbReference type="RuleBase" id="RU003515"/>
    </source>
</evidence>
<dbReference type="PANTHER" id="PTHR10954:SF18">
    <property type="entry name" value="RIBONUCLEASE HII"/>
    <property type="match status" value="1"/>
</dbReference>
<dbReference type="InterPro" id="IPR036397">
    <property type="entry name" value="RNaseH_sf"/>
</dbReference>
<dbReference type="GO" id="GO:0004523">
    <property type="term" value="F:RNA-DNA hybrid ribonuclease activity"/>
    <property type="evidence" value="ECO:0007669"/>
    <property type="project" value="UniProtKB-UniRule"/>
</dbReference>
<feature type="binding site" evidence="12">
    <location>
        <position position="121"/>
    </location>
    <ligand>
        <name>a divalent metal cation</name>
        <dbReference type="ChEBI" id="CHEBI:60240"/>
    </ligand>
</feature>
<dbReference type="GO" id="GO:0043137">
    <property type="term" value="P:DNA replication, removal of RNA primer"/>
    <property type="evidence" value="ECO:0007669"/>
    <property type="project" value="TreeGrafter"/>
</dbReference>
<dbReference type="InterPro" id="IPR024567">
    <property type="entry name" value="RNase_HII/HIII_dom"/>
</dbReference>
<keyword evidence="10 12" id="KW-0378">Hydrolase</keyword>
<accession>A0A2G9Z9T9</accession>
<dbReference type="GO" id="GO:0032299">
    <property type="term" value="C:ribonuclease H2 complex"/>
    <property type="evidence" value="ECO:0007669"/>
    <property type="project" value="TreeGrafter"/>
</dbReference>
<evidence type="ECO:0000256" key="5">
    <source>
        <dbReference type="ARBA" id="ARBA00007383"/>
    </source>
</evidence>
<dbReference type="PROSITE" id="PS51975">
    <property type="entry name" value="RNASE_H_2"/>
    <property type="match status" value="1"/>
</dbReference>
<evidence type="ECO:0000256" key="7">
    <source>
        <dbReference type="ARBA" id="ARBA00022722"/>
    </source>
</evidence>
<proteinExistence type="inferred from homology"/>
<dbReference type="AlphaFoldDB" id="A0A2G9Z9T9"/>
<keyword evidence="9 12" id="KW-0255">Endonuclease</keyword>
<name>A0A2G9Z9T9_9BACT</name>
<dbReference type="Proteomes" id="UP000228812">
    <property type="component" value="Unassembled WGS sequence"/>
</dbReference>
<dbReference type="Pfam" id="PF01351">
    <property type="entry name" value="RNase_HII"/>
    <property type="match status" value="1"/>
</dbReference>
<comment type="subcellular location">
    <subcellularLocation>
        <location evidence="4">Cytoplasm</location>
    </subcellularLocation>
</comment>
<evidence type="ECO:0000256" key="9">
    <source>
        <dbReference type="ARBA" id="ARBA00022759"/>
    </source>
</evidence>
<evidence type="ECO:0000256" key="12">
    <source>
        <dbReference type="PROSITE-ProRule" id="PRU01319"/>
    </source>
</evidence>
<dbReference type="InterPro" id="IPR001352">
    <property type="entry name" value="RNase_HII/HIII"/>
</dbReference>
<evidence type="ECO:0000256" key="4">
    <source>
        <dbReference type="ARBA" id="ARBA00004496"/>
    </source>
</evidence>
<comment type="caution">
    <text evidence="15">The sequence shown here is derived from an EMBL/GenBank/DDBJ whole genome shotgun (WGS) entry which is preliminary data.</text>
</comment>
<dbReference type="GO" id="GO:0005737">
    <property type="term" value="C:cytoplasm"/>
    <property type="evidence" value="ECO:0007669"/>
    <property type="project" value="UniProtKB-SubCell"/>
</dbReference>
<dbReference type="GO" id="GO:0003723">
    <property type="term" value="F:RNA binding"/>
    <property type="evidence" value="ECO:0007669"/>
    <property type="project" value="UniProtKB-UniRule"/>
</dbReference>
<dbReference type="InterPro" id="IPR022898">
    <property type="entry name" value="RNase_HII"/>
</dbReference>
<keyword evidence="8 12" id="KW-0479">Metal-binding</keyword>
<dbReference type="CDD" id="cd07182">
    <property type="entry name" value="RNase_HII_bacteria_HII_like"/>
    <property type="match status" value="1"/>
</dbReference>
<sequence length="216" mass="24438">MKKKLDRTVIGIDEVGRGPLAGPVTVAAVMASARFWRSTAALSVPLRDSKRLSPRQREVWFRHVRAEATHGTVHYALASVFPRVIDRVNITRAANLAATRAFKRLVSSMGYRVSGMSVILDGGLYLNKIRDTKYKILNTNTVIKGDERFPSIMLASIVAKVTRDRAMKRLHVRFPVYGFDKHKGYGTKRHLQVLKKRGPSEAHRLTFVHARHTIKR</sequence>
<evidence type="ECO:0000313" key="16">
    <source>
        <dbReference type="Proteomes" id="UP000228812"/>
    </source>
</evidence>
<evidence type="ECO:0000256" key="11">
    <source>
        <dbReference type="ARBA" id="ARBA00023211"/>
    </source>
</evidence>
<evidence type="ECO:0000256" key="6">
    <source>
        <dbReference type="ARBA" id="ARBA00022490"/>
    </source>
</evidence>
<evidence type="ECO:0000256" key="3">
    <source>
        <dbReference type="ARBA" id="ARBA00004065"/>
    </source>
</evidence>
<comment type="cofactor">
    <cofactor evidence="2">
        <name>Mg(2+)</name>
        <dbReference type="ChEBI" id="CHEBI:18420"/>
    </cofactor>
</comment>
<evidence type="ECO:0000256" key="8">
    <source>
        <dbReference type="ARBA" id="ARBA00022723"/>
    </source>
</evidence>
<feature type="binding site" evidence="12">
    <location>
        <position position="13"/>
    </location>
    <ligand>
        <name>a divalent metal cation</name>
        <dbReference type="ChEBI" id="CHEBI:60240"/>
    </ligand>
</feature>
<dbReference type="PANTHER" id="PTHR10954">
    <property type="entry name" value="RIBONUCLEASE H2 SUBUNIT A"/>
    <property type="match status" value="1"/>
</dbReference>
<organism evidence="15 16">
    <name type="scientific">Candidatus Jorgensenbacteria bacterium CG23_combo_of_CG06-09_8_20_14_all_54_14</name>
    <dbReference type="NCBI Taxonomy" id="1974595"/>
    <lineage>
        <taxon>Bacteria</taxon>
        <taxon>Candidatus Joergenseniibacteriota</taxon>
    </lineage>
</organism>
<keyword evidence="6" id="KW-0963">Cytoplasm</keyword>
<evidence type="ECO:0000256" key="10">
    <source>
        <dbReference type="ARBA" id="ARBA00022801"/>
    </source>
</evidence>
<dbReference type="Gene3D" id="3.30.420.10">
    <property type="entry name" value="Ribonuclease H-like superfamily/Ribonuclease H"/>
    <property type="match status" value="1"/>
</dbReference>
<evidence type="ECO:0000259" key="14">
    <source>
        <dbReference type="PROSITE" id="PS51975"/>
    </source>
</evidence>
<comment type="similarity">
    <text evidence="5 13">Belongs to the RNase HII family.</text>
</comment>
<evidence type="ECO:0000256" key="2">
    <source>
        <dbReference type="ARBA" id="ARBA00001946"/>
    </source>
</evidence>
<dbReference type="EMBL" id="PCRZ01000028">
    <property type="protein sequence ID" value="PIP29904.1"/>
    <property type="molecule type" value="Genomic_DNA"/>
</dbReference>
<reference evidence="15 16" key="1">
    <citation type="submission" date="2017-09" db="EMBL/GenBank/DDBJ databases">
        <title>Depth-based differentiation of microbial function through sediment-hosted aquifers and enrichment of novel symbionts in the deep terrestrial subsurface.</title>
        <authorList>
            <person name="Probst A.J."/>
            <person name="Ladd B."/>
            <person name="Jarett J.K."/>
            <person name="Geller-Mcgrath D.E."/>
            <person name="Sieber C.M."/>
            <person name="Emerson J.B."/>
            <person name="Anantharaman K."/>
            <person name="Thomas B.C."/>
            <person name="Malmstrom R."/>
            <person name="Stieglmeier M."/>
            <person name="Klingl A."/>
            <person name="Woyke T."/>
            <person name="Ryan C.M."/>
            <person name="Banfield J.F."/>
        </authorList>
    </citation>
    <scope>NUCLEOTIDE SEQUENCE [LARGE SCALE GENOMIC DNA]</scope>
    <source>
        <strain evidence="15">CG23_combo_of_CG06-09_8_20_14_all_54_14</strain>
    </source>
</reference>
<dbReference type="EC" id="3.1.26.4" evidence="13"/>
<evidence type="ECO:0000256" key="1">
    <source>
        <dbReference type="ARBA" id="ARBA00000077"/>
    </source>
</evidence>
<gene>
    <name evidence="15" type="ORF">COX26_01590</name>
</gene>
<comment type="function">
    <text evidence="3 13">Endonuclease that specifically degrades the RNA of RNA-DNA hybrids.</text>
</comment>
<keyword evidence="7 12" id="KW-0540">Nuclease</keyword>
<feature type="binding site" evidence="12">
    <location>
        <position position="14"/>
    </location>
    <ligand>
        <name>a divalent metal cation</name>
        <dbReference type="ChEBI" id="CHEBI:60240"/>
    </ligand>
</feature>
<keyword evidence="11" id="KW-0464">Manganese</keyword>
<dbReference type="InterPro" id="IPR012337">
    <property type="entry name" value="RNaseH-like_sf"/>
</dbReference>
<feature type="domain" description="RNase H type-2" evidence="14">
    <location>
        <begin position="7"/>
        <end position="216"/>
    </location>
</feature>
<comment type="catalytic activity">
    <reaction evidence="1 12 13">
        <text>Endonucleolytic cleavage to 5'-phosphomonoester.</text>
        <dbReference type="EC" id="3.1.26.4"/>
    </reaction>
</comment>
<dbReference type="NCBIfam" id="NF000595">
    <property type="entry name" value="PRK00015.1-3"/>
    <property type="match status" value="1"/>
</dbReference>
<protein>
    <recommendedName>
        <fullName evidence="13">Ribonuclease</fullName>
        <ecNumber evidence="13">3.1.26.4</ecNumber>
    </recommendedName>
</protein>
<dbReference type="SUPFAM" id="SSF53098">
    <property type="entry name" value="Ribonuclease H-like"/>
    <property type="match status" value="1"/>
</dbReference>
<dbReference type="GO" id="GO:0046872">
    <property type="term" value="F:metal ion binding"/>
    <property type="evidence" value="ECO:0007669"/>
    <property type="project" value="UniProtKB-KW"/>
</dbReference>